<evidence type="ECO:0000313" key="2">
    <source>
        <dbReference type="EMBL" id="CAI9723095.1"/>
    </source>
</evidence>
<dbReference type="AlphaFoldDB" id="A0AA36F403"/>
<evidence type="ECO:0000313" key="3">
    <source>
        <dbReference type="Proteomes" id="UP001162480"/>
    </source>
</evidence>
<feature type="compositionally biased region" description="Acidic residues" evidence="1">
    <location>
        <begin position="15"/>
        <end position="35"/>
    </location>
</feature>
<dbReference type="Proteomes" id="UP001162480">
    <property type="component" value="Chromosome 5"/>
</dbReference>
<reference evidence="2" key="1">
    <citation type="submission" date="2023-08" db="EMBL/GenBank/DDBJ databases">
        <authorList>
            <person name="Alioto T."/>
            <person name="Alioto T."/>
            <person name="Gomez Garrido J."/>
        </authorList>
    </citation>
    <scope>NUCLEOTIDE SEQUENCE</scope>
</reference>
<proteinExistence type="predicted"/>
<evidence type="ECO:0000256" key="1">
    <source>
        <dbReference type="SAM" id="MobiDB-lite"/>
    </source>
</evidence>
<sequence length="80" mass="9137">MMKRFFTKDSYVIVDDDDDDDGDEVANGNEDDGGEGDCIGVEMEILDLRESFVSLVSLPVEPSFYKLDTQEKQLRRIKEL</sequence>
<name>A0AA36F403_OCTVU</name>
<organism evidence="2 3">
    <name type="scientific">Octopus vulgaris</name>
    <name type="common">Common octopus</name>
    <dbReference type="NCBI Taxonomy" id="6645"/>
    <lineage>
        <taxon>Eukaryota</taxon>
        <taxon>Metazoa</taxon>
        <taxon>Spiralia</taxon>
        <taxon>Lophotrochozoa</taxon>
        <taxon>Mollusca</taxon>
        <taxon>Cephalopoda</taxon>
        <taxon>Coleoidea</taxon>
        <taxon>Octopodiformes</taxon>
        <taxon>Octopoda</taxon>
        <taxon>Incirrata</taxon>
        <taxon>Octopodidae</taxon>
        <taxon>Octopus</taxon>
    </lineage>
</organism>
<dbReference type="EMBL" id="OX597818">
    <property type="protein sequence ID" value="CAI9723095.1"/>
    <property type="molecule type" value="Genomic_DNA"/>
</dbReference>
<accession>A0AA36F403</accession>
<protein>
    <submittedName>
        <fullName evidence="2">Uncharacterized protein</fullName>
    </submittedName>
</protein>
<gene>
    <name evidence="2" type="ORF">OCTVUL_1B019583</name>
</gene>
<keyword evidence="3" id="KW-1185">Reference proteome</keyword>
<feature type="region of interest" description="Disordered" evidence="1">
    <location>
        <begin position="15"/>
        <end position="37"/>
    </location>
</feature>